<dbReference type="AlphaFoldDB" id="A0A2I7W9K0"/>
<gene>
    <name evidence="2" type="ORF">CAB90_02740</name>
</gene>
<organism evidence="2 3">
    <name type="scientific">Mycobacterium tuberculosis</name>
    <dbReference type="NCBI Taxonomy" id="1773"/>
    <lineage>
        <taxon>Bacteria</taxon>
        <taxon>Bacillati</taxon>
        <taxon>Actinomycetota</taxon>
        <taxon>Actinomycetes</taxon>
        <taxon>Mycobacteriales</taxon>
        <taxon>Mycobacteriaceae</taxon>
        <taxon>Mycobacterium</taxon>
        <taxon>Mycobacterium tuberculosis complex</taxon>
    </lineage>
</organism>
<evidence type="ECO:0000313" key="3">
    <source>
        <dbReference type="Proteomes" id="UP000236349"/>
    </source>
</evidence>
<proteinExistence type="predicted"/>
<feature type="region of interest" description="Disordered" evidence="1">
    <location>
        <begin position="1"/>
        <end position="30"/>
    </location>
</feature>
<evidence type="ECO:0000313" key="2">
    <source>
        <dbReference type="EMBL" id="AUS51597.1"/>
    </source>
</evidence>
<reference evidence="2 3" key="1">
    <citation type="submission" date="2017-10" db="EMBL/GenBank/DDBJ databases">
        <title>Clinical isolate obtained from a human patient with meningeal tuberculosis in michoacan, Mexico.</title>
        <authorList>
            <person name="Guillen-Nepita A.L."/>
            <person name="Negrete-Paz A.M."/>
            <person name="Vazquez-Marrufo G."/>
            <person name="Cruz-Hernandez A."/>
            <person name="Fresia P."/>
            <person name="Naya H."/>
            <person name="Vazquez-Garciduenas M.S."/>
        </authorList>
    </citation>
    <scope>NUCLEOTIDE SEQUENCE [LARGE SCALE GENOMIC DNA]</scope>
    <source>
        <strain evidence="3">Beijing/MYC004</strain>
    </source>
</reference>
<dbReference type="Proteomes" id="UP000236349">
    <property type="component" value="Chromosome"/>
</dbReference>
<accession>A0A2I7W9K0</accession>
<dbReference type="EMBL" id="CP024614">
    <property type="protein sequence ID" value="AUS51597.1"/>
    <property type="molecule type" value="Genomic_DNA"/>
</dbReference>
<sequence>MSLQAAGQRRKARTADPGSALGRDDHERQQRDLLAPCQAMSHRVGDEQRRHGQIDSGAVKIERVAGRHHHADRAGLHAQVFHLGDQSGQHHLRRRCCEDQQVLAG</sequence>
<protein>
    <submittedName>
        <fullName evidence="2">Uncharacterized protein</fullName>
    </submittedName>
</protein>
<evidence type="ECO:0000256" key="1">
    <source>
        <dbReference type="SAM" id="MobiDB-lite"/>
    </source>
</evidence>
<name>A0A2I7W9K0_MYCTX</name>